<comment type="caution">
    <text evidence="2">The sequence shown here is derived from an EMBL/GenBank/DDBJ whole genome shotgun (WGS) entry which is preliminary data.</text>
</comment>
<evidence type="ECO:0000313" key="3">
    <source>
        <dbReference type="Proteomes" id="UP000054388"/>
    </source>
</evidence>
<dbReference type="AlphaFoldDB" id="A0A117KCR0"/>
<protein>
    <submittedName>
        <fullName evidence="2">Uncharacterized protein</fullName>
    </submittedName>
</protein>
<dbReference type="RefSeq" id="WP_059135854.1">
    <property type="nucleotide sequence ID" value="NZ_LMAI01000002.1"/>
</dbReference>
<gene>
    <name evidence="2" type="ORF">AR686_04130</name>
</gene>
<evidence type="ECO:0000313" key="2">
    <source>
        <dbReference type="EMBL" id="KUJ57943.1"/>
    </source>
</evidence>
<name>A0A117KCR0_9FLAO</name>
<dbReference type="Proteomes" id="UP000054388">
    <property type="component" value="Unassembled WGS sequence"/>
</dbReference>
<dbReference type="EMBL" id="LMAI01000002">
    <property type="protein sequence ID" value="KUJ57943.1"/>
    <property type="molecule type" value="Genomic_DNA"/>
</dbReference>
<sequence length="95" mass="10238">MKKLLLVAALGVAGLVSAKDVKSEIADVKNEVVKNENAKEVSKEQSKVILRDIAWIGVSTWCGKVFYLNANDYSSFEELDAAAGQFTQQQCAGAS</sequence>
<organism evidence="2 3">
    <name type="scientific">Chryseobacterium aquaticum subsp. greenlandense</name>
    <dbReference type="NCBI Taxonomy" id="345663"/>
    <lineage>
        <taxon>Bacteria</taxon>
        <taxon>Pseudomonadati</taxon>
        <taxon>Bacteroidota</taxon>
        <taxon>Flavobacteriia</taxon>
        <taxon>Flavobacteriales</taxon>
        <taxon>Weeksellaceae</taxon>
        <taxon>Chryseobacterium group</taxon>
        <taxon>Chryseobacterium</taxon>
    </lineage>
</organism>
<feature type="signal peptide" evidence="1">
    <location>
        <begin position="1"/>
        <end position="18"/>
    </location>
</feature>
<evidence type="ECO:0000256" key="1">
    <source>
        <dbReference type="SAM" id="SignalP"/>
    </source>
</evidence>
<feature type="chain" id="PRO_5007150245" evidence="1">
    <location>
        <begin position="19"/>
        <end position="95"/>
    </location>
</feature>
<keyword evidence="1" id="KW-0732">Signal</keyword>
<proteinExistence type="predicted"/>
<reference evidence="2 3" key="1">
    <citation type="submission" date="2015-10" db="EMBL/GenBank/DDBJ databases">
        <title>Genome sequence of Chryseobacterium greenlandense.</title>
        <authorList>
            <person name="Newman J."/>
            <person name="Fischer K."/>
            <person name="Miller J."/>
        </authorList>
    </citation>
    <scope>NUCLEOTIDE SEQUENCE [LARGE SCALE GENOMIC DNA]</scope>
    <source>
        <strain evidence="2 3">UMB34</strain>
    </source>
</reference>
<accession>A0A117KCR0</accession>